<sequence length="737" mass="82336">MAVTLQKGAQRKALKLRELVELRDRLTEETGHYYGIKQLKLKNSDPVKYERFYSRIHAAVLAAREVARYVTASPGSREMGESLWTLTTPEGDTLAISLGFFSHLNSSRVAIRFMAENDYDENPGINDGDVFVTDDGKTGGAPHPGDTYTYVPIVVEGEIVGWAMSVNHIMEAGAPVAGSWPGFAVDTFMDGFVVPPMKTGENLRQFTWWEQLWKQRTRAGTLNNLDDKMRLAGCAMIHKAVHEIIEEFGLDYYKQAIREIIEESRLQILQNIRTLMVPGRYTSVAFRAVKYKGLQKIWAHADKDTLIHIRQRLEVDEKGGVMADFAGSSRWDYHAFNGYPGGADVAFYLAMINQFAHNTKPTGAIAYVAKAHYPEGSIYNPENSFVSFSNIWAQAMAMNALGFNAVNRALFARGYLEEAFTADGNWEGIQGAGVLEDGTPYGFTNFESVGGAAMGAFCFRDGQPVAWAEWTQLPNIGNAEEFEYLIPPFYYIGRKLLPGFCGHGKYRGSIGDSSVHWIKNPGKQLGISRGGSQVAATTFVALGMNGGYPAPSAFHVSARGTNTNDLIKQGIALPRDASEVLEYAAKGVLKAENLDVWKFDMPEQSFQDGDLLADAAGASGGWGDPIERDPRSVLEDVVYGWVDREFAQGLYGVVLKENASDSLEVDEEATQNLRRKMREERRQFAKPAFEWWQEERKRVANGDFIDAVRNMYESSISFQSFRDEMINFWQLPNDFSW</sequence>
<dbReference type="Pfam" id="PF02538">
    <property type="entry name" value="Hydantoinase_B"/>
    <property type="match status" value="1"/>
</dbReference>
<dbReference type="KEGG" id="gmc:GY4MC1_2267"/>
<proteinExistence type="predicted"/>
<dbReference type="EMBL" id="CP002293">
    <property type="protein sequence ID" value="ADP74998.1"/>
    <property type="molecule type" value="Genomic_DNA"/>
</dbReference>
<dbReference type="GO" id="GO:0003824">
    <property type="term" value="F:catalytic activity"/>
    <property type="evidence" value="ECO:0007669"/>
    <property type="project" value="InterPro"/>
</dbReference>
<protein>
    <submittedName>
        <fullName evidence="2">Hydantoinase B/oxoprolinase</fullName>
    </submittedName>
</protein>
<dbReference type="InterPro" id="IPR003692">
    <property type="entry name" value="Hydantoinase_B"/>
</dbReference>
<organism evidence="2">
    <name type="scientific">Geobacillus sp. (strain Y4.1MC1)</name>
    <dbReference type="NCBI Taxonomy" id="581103"/>
    <lineage>
        <taxon>Bacteria</taxon>
        <taxon>Bacillati</taxon>
        <taxon>Bacillota</taxon>
        <taxon>Bacilli</taxon>
        <taxon>Bacillales</taxon>
        <taxon>Anoxybacillaceae</taxon>
        <taxon>Geobacillus</taxon>
    </lineage>
</organism>
<dbReference type="AlphaFoldDB" id="A0A7U4DLF4"/>
<accession>A0A7U4DLF4</accession>
<feature type="domain" description="Hydantoinase B/oxoprolinase" evidence="1">
    <location>
        <begin position="45"/>
        <end position="625"/>
    </location>
</feature>
<name>A0A7U4DLF4_GEOS0</name>
<gene>
    <name evidence="2" type="ORF">GY4MC1_2267</name>
</gene>
<reference evidence="2" key="1">
    <citation type="submission" date="2010-10" db="EMBL/GenBank/DDBJ databases">
        <title>Complete sequence of chromosome of Geobacillus sp. Y4.1MC1.</title>
        <authorList>
            <consortium name="US DOE Joint Genome Institute"/>
            <person name="Lucas S."/>
            <person name="Copeland A."/>
            <person name="Lapidus A."/>
            <person name="Cheng J.-F."/>
            <person name="Bruce D."/>
            <person name="Goodwin L."/>
            <person name="Pitluck S."/>
            <person name="Chertkov O."/>
            <person name="Zhang X."/>
            <person name="Detter J.C."/>
            <person name="Han C."/>
            <person name="Tapia R."/>
            <person name="Land M."/>
            <person name="Hauser L."/>
            <person name="Jeffries C."/>
            <person name="Kyrpides N."/>
            <person name="Ivanova N."/>
            <person name="Ovchinnikova G."/>
            <person name="Brumm P."/>
            <person name="Mead D."/>
            <person name="Woyke T."/>
        </authorList>
    </citation>
    <scope>NUCLEOTIDE SEQUENCE [LARGE SCALE GENOMIC DNA]</scope>
    <source>
        <strain evidence="2">Y4.1MC1</strain>
    </source>
</reference>
<evidence type="ECO:0000259" key="1">
    <source>
        <dbReference type="Pfam" id="PF02538"/>
    </source>
</evidence>
<evidence type="ECO:0000313" key="2">
    <source>
        <dbReference type="EMBL" id="ADP74998.1"/>
    </source>
</evidence>